<dbReference type="AlphaFoldDB" id="A0A9P6FLS2"/>
<accession>A0A9P6FLS2</accession>
<feature type="compositionally biased region" description="Low complexity" evidence="1">
    <location>
        <begin position="94"/>
        <end position="103"/>
    </location>
</feature>
<feature type="compositionally biased region" description="Acidic residues" evidence="1">
    <location>
        <begin position="106"/>
        <end position="116"/>
    </location>
</feature>
<evidence type="ECO:0000313" key="3">
    <source>
        <dbReference type="Proteomes" id="UP000780801"/>
    </source>
</evidence>
<feature type="non-terminal residue" evidence="2">
    <location>
        <position position="487"/>
    </location>
</feature>
<proteinExistence type="predicted"/>
<evidence type="ECO:0000256" key="1">
    <source>
        <dbReference type="SAM" id="MobiDB-lite"/>
    </source>
</evidence>
<gene>
    <name evidence="2" type="ORF">BGW38_006836</name>
</gene>
<comment type="caution">
    <text evidence="2">The sequence shown here is derived from an EMBL/GenBank/DDBJ whole genome shotgun (WGS) entry which is preliminary data.</text>
</comment>
<dbReference type="OrthoDB" id="2433991at2759"/>
<dbReference type="Proteomes" id="UP000780801">
    <property type="component" value="Unassembled WGS sequence"/>
</dbReference>
<evidence type="ECO:0000313" key="2">
    <source>
        <dbReference type="EMBL" id="KAF9577753.1"/>
    </source>
</evidence>
<organism evidence="2 3">
    <name type="scientific">Lunasporangiospora selenospora</name>
    <dbReference type="NCBI Taxonomy" id="979761"/>
    <lineage>
        <taxon>Eukaryota</taxon>
        <taxon>Fungi</taxon>
        <taxon>Fungi incertae sedis</taxon>
        <taxon>Mucoromycota</taxon>
        <taxon>Mortierellomycotina</taxon>
        <taxon>Mortierellomycetes</taxon>
        <taxon>Mortierellales</taxon>
        <taxon>Mortierellaceae</taxon>
        <taxon>Lunasporangiospora</taxon>
    </lineage>
</organism>
<reference evidence="2" key="1">
    <citation type="journal article" date="2020" name="Fungal Divers.">
        <title>Resolving the Mortierellaceae phylogeny through synthesis of multi-gene phylogenetics and phylogenomics.</title>
        <authorList>
            <person name="Vandepol N."/>
            <person name="Liber J."/>
            <person name="Desiro A."/>
            <person name="Na H."/>
            <person name="Kennedy M."/>
            <person name="Barry K."/>
            <person name="Grigoriev I.V."/>
            <person name="Miller A.N."/>
            <person name="O'Donnell K."/>
            <person name="Stajich J.E."/>
            <person name="Bonito G."/>
        </authorList>
    </citation>
    <scope>NUCLEOTIDE SEQUENCE</scope>
    <source>
        <strain evidence="2">KOD1015</strain>
    </source>
</reference>
<name>A0A9P6FLS2_9FUNG</name>
<feature type="compositionally biased region" description="Basic and acidic residues" evidence="1">
    <location>
        <begin position="77"/>
        <end position="88"/>
    </location>
</feature>
<sequence length="487" mass="54645">MAATTSRLDGLSEVTELERIPLPYKTLYHTLVFKTEMPIELLKERHQTGSAQLLTWIKAASTLVQTIVDSQQQQRQKQREAAGREGKNQTKPATTTTAHTTTESTEKEEEDEDDLQEEIQDVVSGFGQYEPTIESSIEILLQLEECITERTSNSSTPLSNAVATGQHQHLSAEIETILEQWSRLRCIIGELTGSVREHQRLRDGIQSIDSIWEQTRQAIGILDRCVEAIEQDKRRTSQLEKAQSPTPGTPVPEGSGNHSPSSPRPLAVDSNDMLELESRIGLLGLQISTLQKSFPECTRSPKSSKALIKSRSKNSKVIDREPYSISDKKYHLATLYRGLLVDWNSLRSRKDQLWHDLEECDRWRTRVEKMALQIETMLEPVEIFYKLCVNLLESLDCADQNDPTNTNTEAEGMTPTDSVQDLAAAIAASSTSVNEKSRSVDADAIDMETLWSTLQELEEKQTTVAPAIENMFWVQDGEFQTRSAGAA</sequence>
<dbReference type="EMBL" id="JAABOA010004415">
    <property type="protein sequence ID" value="KAF9577753.1"/>
    <property type="molecule type" value="Genomic_DNA"/>
</dbReference>
<keyword evidence="3" id="KW-1185">Reference proteome</keyword>
<feature type="region of interest" description="Disordered" evidence="1">
    <location>
        <begin position="74"/>
        <end position="116"/>
    </location>
</feature>
<feature type="region of interest" description="Disordered" evidence="1">
    <location>
        <begin position="233"/>
        <end position="268"/>
    </location>
</feature>
<protein>
    <submittedName>
        <fullName evidence="2">Uncharacterized protein</fullName>
    </submittedName>
</protein>